<dbReference type="HOGENOM" id="CLU_220960_1_1_6"/>
<accession>A0A2C9EL80</accession>
<feature type="transmembrane region" description="Helical" evidence="1">
    <location>
        <begin position="6"/>
        <end position="23"/>
    </location>
</feature>
<dbReference type="EMBL" id="CP003190">
    <property type="protein sequence ID" value="AGL84412.1"/>
    <property type="molecule type" value="Genomic_DNA"/>
</dbReference>
<dbReference type="Proteomes" id="UP000013940">
    <property type="component" value="Chromosome"/>
</dbReference>
<gene>
    <name evidence="2" type="ORF">PFLCHA0_c26410</name>
</gene>
<evidence type="ECO:0000313" key="3">
    <source>
        <dbReference type="Proteomes" id="UP000013940"/>
    </source>
</evidence>
<keyword evidence="1" id="KW-1133">Transmembrane helix</keyword>
<name>A0A2C9EL80_PSEPH</name>
<sequence length="24" mass="2794">MRSLLLWFLGVPIPVIILIALFMH</sequence>
<proteinExistence type="predicted"/>
<dbReference type="KEGG" id="pprc:PFLCHA0_c26410"/>
<protein>
    <submittedName>
        <fullName evidence="2">Uncharacterized protein</fullName>
    </submittedName>
</protein>
<evidence type="ECO:0000313" key="2">
    <source>
        <dbReference type="EMBL" id="AGL84412.1"/>
    </source>
</evidence>
<keyword evidence="1" id="KW-0472">Membrane</keyword>
<organism evidence="2 3">
    <name type="scientific">Pseudomonas protegens (strain DSM 19095 / LMG 27888 / CFBP 6595 / CHA0)</name>
    <dbReference type="NCBI Taxonomy" id="1124983"/>
    <lineage>
        <taxon>Bacteria</taxon>
        <taxon>Pseudomonadati</taxon>
        <taxon>Pseudomonadota</taxon>
        <taxon>Gammaproteobacteria</taxon>
        <taxon>Pseudomonadales</taxon>
        <taxon>Pseudomonadaceae</taxon>
        <taxon>Pseudomonas</taxon>
    </lineage>
</organism>
<reference evidence="3" key="1">
    <citation type="journal article" date="2014" name="Genome Announc.">
        <title>Full-genome sequence of the plant growth-promoting bacterium Pseudomonas protegens CHA0.</title>
        <authorList>
            <person name="Jousset A."/>
            <person name="Schuldes J."/>
            <person name="Keel C."/>
            <person name="Maurhofer M."/>
            <person name="Daniel R."/>
            <person name="Scheu S."/>
            <person name="Thuermer A."/>
        </authorList>
    </citation>
    <scope>NUCLEOTIDE SEQUENCE [LARGE SCALE GENOMIC DNA]</scope>
    <source>
        <strain evidence="3">DSM 19095 / LMG 27888 / CFBP 6595 / CHA0</strain>
    </source>
</reference>
<evidence type="ECO:0000256" key="1">
    <source>
        <dbReference type="SAM" id="Phobius"/>
    </source>
</evidence>
<dbReference type="AlphaFoldDB" id="A0A2C9EL80"/>
<keyword evidence="1" id="KW-0812">Transmembrane</keyword>